<dbReference type="InterPro" id="IPR013083">
    <property type="entry name" value="Znf_RING/FYVE/PHD"/>
</dbReference>
<evidence type="ECO:0000256" key="8">
    <source>
        <dbReference type="SAM" id="Coils"/>
    </source>
</evidence>
<dbReference type="InterPro" id="IPR027370">
    <property type="entry name" value="Znf-RING_euk"/>
</dbReference>
<comment type="function">
    <text evidence="6">Neurotoxin that produces dose-dependent hypolocomotion and hyperalgesia in mice. May directly act on the central nervous system, as it is 6500-fold more potent when administered intracerebroventricularly than intraperitoneal.</text>
</comment>
<evidence type="ECO:0000256" key="5">
    <source>
        <dbReference type="ARBA" id="ARBA00022833"/>
    </source>
</evidence>
<dbReference type="PROSITE" id="PS50188">
    <property type="entry name" value="B302_SPRY"/>
    <property type="match status" value="1"/>
</dbReference>
<dbReference type="SUPFAM" id="SSF57850">
    <property type="entry name" value="RING/U-box"/>
    <property type="match status" value="1"/>
</dbReference>
<dbReference type="SUPFAM" id="SSF49899">
    <property type="entry name" value="Concanavalin A-like lectins/glucanases"/>
    <property type="match status" value="1"/>
</dbReference>
<evidence type="ECO:0000256" key="1">
    <source>
        <dbReference type="ARBA" id="ARBA00009651"/>
    </source>
</evidence>
<feature type="coiled-coil region" evidence="8">
    <location>
        <begin position="226"/>
        <end position="264"/>
    </location>
</feature>
<dbReference type="InterPro" id="IPR001841">
    <property type="entry name" value="Znf_RING"/>
</dbReference>
<name>A0ABQ7SRH5_PHRPL</name>
<reference evidence="11 12" key="1">
    <citation type="journal article" date="2022" name="Gigascience">
        <title>A chromosome-level genome assembly and annotation of the desert horned lizard, Phrynosoma platyrhinos, provides insight into chromosomal rearrangements among reptiles.</title>
        <authorList>
            <person name="Koochekian N."/>
            <person name="Ascanio A."/>
            <person name="Farleigh K."/>
            <person name="Card D.C."/>
            <person name="Schield D.R."/>
            <person name="Castoe T.A."/>
            <person name="Jezkova T."/>
        </authorList>
    </citation>
    <scope>NUCLEOTIDE SEQUENCE [LARGE SCALE GENOMIC DNA]</scope>
    <source>
        <strain evidence="11">NK-2021</strain>
    </source>
</reference>
<proteinExistence type="inferred from homology"/>
<evidence type="ECO:0000256" key="2">
    <source>
        <dbReference type="ARBA" id="ARBA00022699"/>
    </source>
</evidence>
<keyword evidence="5" id="KW-0862">Zinc</keyword>
<sequence>MSTSTSKNPSICSLASVNEKEGTAVFHSCSDTSWELHADDFTKELSCVLCLELFKEPVILPCGHNFCKQCIESTWEKKGVFCPECHANVPEQKYISNTALEKMADKIKTFHVGCLQQKCIEHSEPLTLYWKPQEKLACFTCREAQMIHDQSTQFLLIPDAVQIYTEKLLMLRIQLRSILVKLEVLKNAQEEKINNHKENKLQLQYHISLEFLKLHQFLHGKEKMLINQLKEESEILLQEMEGNLNKLQDRSQNAKDTLVCIQARLYQQNSAGFLKGIKAFLERMEQKTENSSLGELVTGTLSAGVFKGPIHYSVWKEMKSILCPDIACMTLDPKTAHPNLVLSEELSCASHSDTKKTLPDTPERFDCSVSVLASEGFTSGKHYWEVEVQKKTKWTLGVVRESINRKGNYPLSPKDGHWLIKLRNKSEFTAVDIHPKCLTLVKIPCRIGIFLDYEGGQVSFYDANQMSHIYTFTDTFTEKLYPYFCPCLNDAGENSEPLRIVGYSM</sequence>
<dbReference type="PRINTS" id="PR01407">
    <property type="entry name" value="BUTYPHLNCDUF"/>
</dbReference>
<dbReference type="InterPro" id="IPR001870">
    <property type="entry name" value="B30.2/SPRY"/>
</dbReference>
<dbReference type="SMART" id="SM00589">
    <property type="entry name" value="PRY"/>
    <property type="match status" value="1"/>
</dbReference>
<dbReference type="Gene3D" id="3.30.40.10">
    <property type="entry name" value="Zinc/RING finger domain, C3HC4 (zinc finger)"/>
    <property type="match status" value="1"/>
</dbReference>
<keyword evidence="4 7" id="KW-0863">Zinc-finger</keyword>
<evidence type="ECO:0000256" key="7">
    <source>
        <dbReference type="PROSITE-ProRule" id="PRU00175"/>
    </source>
</evidence>
<dbReference type="Pfam" id="PF00622">
    <property type="entry name" value="SPRY"/>
    <property type="match status" value="1"/>
</dbReference>
<dbReference type="EMBL" id="JAIPUX010003439">
    <property type="protein sequence ID" value="KAH0619933.1"/>
    <property type="molecule type" value="Genomic_DNA"/>
</dbReference>
<dbReference type="SMART" id="SM00449">
    <property type="entry name" value="SPRY"/>
    <property type="match status" value="1"/>
</dbReference>
<dbReference type="InterPro" id="IPR017907">
    <property type="entry name" value="Znf_RING_CS"/>
</dbReference>
<evidence type="ECO:0000313" key="11">
    <source>
        <dbReference type="EMBL" id="KAH0619933.1"/>
    </source>
</evidence>
<protein>
    <recommendedName>
        <fullName evidence="13">E3 ubiquitin-protein ligase TRIM69</fullName>
    </recommendedName>
</protein>
<dbReference type="Proteomes" id="UP000826234">
    <property type="component" value="Unassembled WGS sequence"/>
</dbReference>
<dbReference type="PROSITE" id="PS50089">
    <property type="entry name" value="ZF_RING_2"/>
    <property type="match status" value="1"/>
</dbReference>
<feature type="domain" description="B30.2/SPRY" evidence="10">
    <location>
        <begin position="308"/>
        <end position="505"/>
    </location>
</feature>
<dbReference type="InterPro" id="IPR050143">
    <property type="entry name" value="TRIM/RBCC"/>
</dbReference>
<dbReference type="SMART" id="SM00184">
    <property type="entry name" value="RING"/>
    <property type="match status" value="1"/>
</dbReference>
<keyword evidence="3" id="KW-0479">Metal-binding</keyword>
<evidence type="ECO:0008006" key="13">
    <source>
        <dbReference type="Google" id="ProtNLM"/>
    </source>
</evidence>
<dbReference type="InterPro" id="IPR003879">
    <property type="entry name" value="Butyrophylin_SPRY"/>
</dbReference>
<dbReference type="InterPro" id="IPR043136">
    <property type="entry name" value="B30.2/SPRY_sf"/>
</dbReference>
<evidence type="ECO:0000256" key="3">
    <source>
        <dbReference type="ARBA" id="ARBA00022723"/>
    </source>
</evidence>
<evidence type="ECO:0000256" key="4">
    <source>
        <dbReference type="ARBA" id="ARBA00022771"/>
    </source>
</evidence>
<dbReference type="Pfam" id="PF13445">
    <property type="entry name" value="zf-RING_UBOX"/>
    <property type="match status" value="1"/>
</dbReference>
<accession>A0ABQ7SRH5</accession>
<dbReference type="InterPro" id="IPR013320">
    <property type="entry name" value="ConA-like_dom_sf"/>
</dbReference>
<keyword evidence="2" id="KW-0800">Toxin</keyword>
<dbReference type="InterPro" id="IPR006574">
    <property type="entry name" value="PRY"/>
</dbReference>
<evidence type="ECO:0000259" key="10">
    <source>
        <dbReference type="PROSITE" id="PS50188"/>
    </source>
</evidence>
<feature type="domain" description="RING-type" evidence="9">
    <location>
        <begin position="47"/>
        <end position="86"/>
    </location>
</feature>
<keyword evidence="12" id="KW-1185">Reference proteome</keyword>
<organism evidence="11 12">
    <name type="scientific">Phrynosoma platyrhinos</name>
    <name type="common">Desert horned lizard</name>
    <dbReference type="NCBI Taxonomy" id="52577"/>
    <lineage>
        <taxon>Eukaryota</taxon>
        <taxon>Metazoa</taxon>
        <taxon>Chordata</taxon>
        <taxon>Craniata</taxon>
        <taxon>Vertebrata</taxon>
        <taxon>Euteleostomi</taxon>
        <taxon>Lepidosauria</taxon>
        <taxon>Squamata</taxon>
        <taxon>Bifurcata</taxon>
        <taxon>Unidentata</taxon>
        <taxon>Episquamata</taxon>
        <taxon>Toxicofera</taxon>
        <taxon>Iguania</taxon>
        <taxon>Phrynosomatidae</taxon>
        <taxon>Phrynosomatinae</taxon>
        <taxon>Phrynosoma</taxon>
    </lineage>
</organism>
<evidence type="ECO:0000259" key="9">
    <source>
        <dbReference type="PROSITE" id="PS50089"/>
    </source>
</evidence>
<dbReference type="Gene3D" id="2.60.120.920">
    <property type="match status" value="1"/>
</dbReference>
<keyword evidence="2" id="KW-0528">Neurotoxin</keyword>
<evidence type="ECO:0000256" key="6">
    <source>
        <dbReference type="ARBA" id="ARBA00034460"/>
    </source>
</evidence>
<dbReference type="Pfam" id="PF13765">
    <property type="entry name" value="PRY"/>
    <property type="match status" value="1"/>
</dbReference>
<comment type="caution">
    <text evidence="11">The sequence shown here is derived from an EMBL/GenBank/DDBJ whole genome shotgun (WGS) entry which is preliminary data.</text>
</comment>
<gene>
    <name evidence="11" type="ORF">JD844_014372</name>
</gene>
<keyword evidence="8" id="KW-0175">Coiled coil</keyword>
<dbReference type="InterPro" id="IPR003877">
    <property type="entry name" value="SPRY_dom"/>
</dbReference>
<dbReference type="PROSITE" id="PS00518">
    <property type="entry name" value="ZF_RING_1"/>
    <property type="match status" value="1"/>
</dbReference>
<dbReference type="PANTHER" id="PTHR24103">
    <property type="entry name" value="E3 UBIQUITIN-PROTEIN LIGASE TRIM"/>
    <property type="match status" value="1"/>
</dbReference>
<evidence type="ECO:0000313" key="12">
    <source>
        <dbReference type="Proteomes" id="UP000826234"/>
    </source>
</evidence>
<comment type="similarity">
    <text evidence="1">Belongs to the ohanin/vespryn family.</text>
</comment>